<reference evidence="1" key="1">
    <citation type="submission" date="2013-07" db="EMBL/GenBank/DDBJ databases">
        <title>Sub-species coevolution in mutualistic symbiosis.</title>
        <authorList>
            <person name="Murfin K."/>
            <person name="Klassen J."/>
            <person name="Lee M."/>
            <person name="Forst S."/>
            <person name="Stock P."/>
            <person name="Goodrich-Blair H."/>
        </authorList>
    </citation>
    <scope>NUCLEOTIDE SEQUENCE [LARGE SCALE GENOMIC DNA]</scope>
    <source>
        <strain evidence="1">Feltiae Moldova</strain>
    </source>
</reference>
<accession>A0A077NZ23</accession>
<organism evidence="1">
    <name type="scientific">Xenorhabdus bovienii str. feltiae Moldova</name>
    <dbReference type="NCBI Taxonomy" id="1398200"/>
    <lineage>
        <taxon>Bacteria</taxon>
        <taxon>Pseudomonadati</taxon>
        <taxon>Pseudomonadota</taxon>
        <taxon>Gammaproteobacteria</taxon>
        <taxon>Enterobacterales</taxon>
        <taxon>Morganellaceae</taxon>
        <taxon>Xenorhabdus</taxon>
    </lineage>
</organism>
<dbReference type="EMBL" id="CBSV010000273">
    <property type="protein sequence ID" value="CDH04045.1"/>
    <property type="molecule type" value="Genomic_DNA"/>
</dbReference>
<proteinExistence type="predicted"/>
<dbReference type="HOGENOM" id="CLU_3223938_0_0_6"/>
<name>A0A077NZ23_XENBV</name>
<dbReference type="AlphaFoldDB" id="A0A077NZ23"/>
<sequence length="44" mass="5436">MAYSEYNSTWFLYVKWPIRYVDYHCENRIFPDEGLPQRMGFKAL</sequence>
<protein>
    <submittedName>
        <fullName evidence="1">Uncharacterized protein</fullName>
    </submittedName>
</protein>
<gene>
    <name evidence="1" type="ORF">XBFM1_970003</name>
</gene>
<evidence type="ECO:0000313" key="1">
    <source>
        <dbReference type="EMBL" id="CDH04045.1"/>
    </source>
</evidence>
<comment type="caution">
    <text evidence="1">The sequence shown here is derived from an EMBL/GenBank/DDBJ whole genome shotgun (WGS) entry which is preliminary data.</text>
</comment>
<dbReference type="Proteomes" id="UP000028487">
    <property type="component" value="Unassembled WGS sequence"/>
</dbReference>